<dbReference type="AlphaFoldDB" id="A0AAD4ZEN7"/>
<accession>A0AAD4ZEN7</accession>
<organism evidence="2 3">
    <name type="scientific">Prunus dulcis</name>
    <name type="common">Almond</name>
    <name type="synonym">Amygdalus dulcis</name>
    <dbReference type="NCBI Taxonomy" id="3755"/>
    <lineage>
        <taxon>Eukaryota</taxon>
        <taxon>Viridiplantae</taxon>
        <taxon>Streptophyta</taxon>
        <taxon>Embryophyta</taxon>
        <taxon>Tracheophyta</taxon>
        <taxon>Spermatophyta</taxon>
        <taxon>Magnoliopsida</taxon>
        <taxon>eudicotyledons</taxon>
        <taxon>Gunneridae</taxon>
        <taxon>Pentapetalae</taxon>
        <taxon>rosids</taxon>
        <taxon>fabids</taxon>
        <taxon>Rosales</taxon>
        <taxon>Rosaceae</taxon>
        <taxon>Amygdaloideae</taxon>
        <taxon>Amygdaleae</taxon>
        <taxon>Prunus</taxon>
    </lineage>
</organism>
<dbReference type="Proteomes" id="UP001054821">
    <property type="component" value="Chromosome 2"/>
</dbReference>
<feature type="region of interest" description="Disordered" evidence="1">
    <location>
        <begin position="1"/>
        <end position="23"/>
    </location>
</feature>
<evidence type="ECO:0000313" key="2">
    <source>
        <dbReference type="EMBL" id="KAI5342458.1"/>
    </source>
</evidence>
<name>A0AAD4ZEN7_PRUDU</name>
<evidence type="ECO:0000256" key="1">
    <source>
        <dbReference type="SAM" id="MobiDB-lite"/>
    </source>
</evidence>
<evidence type="ECO:0000313" key="3">
    <source>
        <dbReference type="Proteomes" id="UP001054821"/>
    </source>
</evidence>
<gene>
    <name evidence="2" type="ORF">L3X38_010333</name>
</gene>
<reference evidence="2 3" key="1">
    <citation type="journal article" date="2022" name="G3 (Bethesda)">
        <title>Whole-genome sequence and methylome profiling of the almond [Prunus dulcis (Mill.) D.A. Webb] cultivar 'Nonpareil'.</title>
        <authorList>
            <person name="D'Amico-Willman K.M."/>
            <person name="Ouma W.Z."/>
            <person name="Meulia T."/>
            <person name="Sideli G.M."/>
            <person name="Gradziel T.M."/>
            <person name="Fresnedo-Ramirez J."/>
        </authorList>
    </citation>
    <scope>NUCLEOTIDE SEQUENCE [LARGE SCALE GENOMIC DNA]</scope>
    <source>
        <strain evidence="2">Clone GOH B32 T37-40</strain>
    </source>
</reference>
<comment type="caution">
    <text evidence="2">The sequence shown here is derived from an EMBL/GenBank/DDBJ whole genome shotgun (WGS) entry which is preliminary data.</text>
</comment>
<protein>
    <submittedName>
        <fullName evidence="2">Uncharacterized protein</fullName>
    </submittedName>
</protein>
<dbReference type="EMBL" id="JAJFAZ020000002">
    <property type="protein sequence ID" value="KAI5342458.1"/>
    <property type="molecule type" value="Genomic_DNA"/>
</dbReference>
<sequence length="108" mass="12066">MASPKTRARSSSSSFLPPHISGEGVDKHAIGIRSKLHPYCKKNLDANILHLLGNALVLGPVWFGKVLEDMAKLFKEDVEVPLCHHNHSLTFHSWFINAIGRKLVLMML</sequence>
<keyword evidence="3" id="KW-1185">Reference proteome</keyword>
<proteinExistence type="predicted"/>